<dbReference type="AlphaFoldDB" id="A0A2J7R1K7"/>
<dbReference type="FunFam" id="3.30.160.60:FF:000040">
    <property type="entry name" value="RB associated KRAB zinc finger"/>
    <property type="match status" value="1"/>
</dbReference>
<keyword evidence="5" id="KW-0862">Zinc</keyword>
<feature type="region of interest" description="Disordered" evidence="9">
    <location>
        <begin position="1"/>
        <end position="29"/>
    </location>
</feature>
<name>A0A2J7R1K7_9NEOP</name>
<dbReference type="FunFam" id="3.30.160.60:FF:000512">
    <property type="entry name" value="zinc finger protein 197 isoform X1"/>
    <property type="match status" value="1"/>
</dbReference>
<dbReference type="FunFam" id="3.30.160.60:FF:002343">
    <property type="entry name" value="Zinc finger protein 33A"/>
    <property type="match status" value="1"/>
</dbReference>
<feature type="domain" description="C2H2-type" evidence="10">
    <location>
        <begin position="342"/>
        <end position="369"/>
    </location>
</feature>
<feature type="domain" description="C2H2-type" evidence="10">
    <location>
        <begin position="286"/>
        <end position="313"/>
    </location>
</feature>
<dbReference type="EMBL" id="NEVH01008206">
    <property type="protein sequence ID" value="PNF34719.1"/>
    <property type="molecule type" value="Genomic_DNA"/>
</dbReference>
<feature type="domain" description="C2H2-type" evidence="10">
    <location>
        <begin position="370"/>
        <end position="397"/>
    </location>
</feature>
<evidence type="ECO:0000256" key="9">
    <source>
        <dbReference type="SAM" id="MobiDB-lite"/>
    </source>
</evidence>
<dbReference type="GO" id="GO:0008270">
    <property type="term" value="F:zinc ion binding"/>
    <property type="evidence" value="ECO:0007669"/>
    <property type="project" value="UniProtKB-KW"/>
</dbReference>
<keyword evidence="6" id="KW-0238">DNA-binding</keyword>
<dbReference type="FunFam" id="3.30.160.60:FF:001465">
    <property type="entry name" value="Zinc finger protein 560"/>
    <property type="match status" value="1"/>
</dbReference>
<sequence>MHMENKENAEKPDHSAAEVQVPCKPELRGRLRATSERAKKLGESPQVVDSIEYTCAACQRNFTNLSGFRRHQKFCQGTGPAVSSVGEVTVAKVEAIEAVAEPELQVMGPADPLASDVMDSALREKMKGVMLTKVNELIDETTATGPGKCHCCGEDLETAHLGGEFECVDCAKNFKLKSSLERHRRVIHLEGDTYSCPECEARCPDKGTLARHMYTHTGLKPYSCTRCNKQFSRKYHLERHIIQTGCDGNPRPSHPCQVCGRMFSRKDNLREHLRAHAGQVKRKKKYNCQHCNKEFHGTTLLQIHMRTHTGEKPYQCDFCSKSFPSSGAMKKHRRMHTGERPYECKECLAKFAAKETLNRHVRTHTGVKPHSCQFCGKSFIQASQLRAHIFHHTGENGYTCEHCGKAFNRRSRLIMHVKYVHEGAKPYECEQCTKTFVRKEDLARHAVLHTGIKGEHTLE</sequence>
<dbReference type="GO" id="GO:0000122">
    <property type="term" value="P:negative regulation of transcription by RNA polymerase II"/>
    <property type="evidence" value="ECO:0007669"/>
    <property type="project" value="UniProtKB-ARBA"/>
</dbReference>
<feature type="domain" description="C2H2-type" evidence="10">
    <location>
        <begin position="165"/>
        <end position="193"/>
    </location>
</feature>
<gene>
    <name evidence="11" type="ORF">B7P43_G05462</name>
</gene>
<evidence type="ECO:0000256" key="8">
    <source>
        <dbReference type="PROSITE-ProRule" id="PRU00042"/>
    </source>
</evidence>
<feature type="domain" description="C2H2-type" evidence="10">
    <location>
        <begin position="53"/>
        <end position="80"/>
    </location>
</feature>
<feature type="domain" description="C2H2-type" evidence="10">
    <location>
        <begin position="314"/>
        <end position="341"/>
    </location>
</feature>
<feature type="domain" description="C2H2-type" evidence="10">
    <location>
        <begin position="254"/>
        <end position="281"/>
    </location>
</feature>
<keyword evidence="4 8" id="KW-0863">Zinc-finger</keyword>
<dbReference type="PANTHER" id="PTHR24394:SF29">
    <property type="entry name" value="MYONEURIN"/>
    <property type="match status" value="1"/>
</dbReference>
<dbReference type="PROSITE" id="PS00028">
    <property type="entry name" value="ZINC_FINGER_C2H2_1"/>
    <property type="match status" value="9"/>
</dbReference>
<dbReference type="Pfam" id="PF00096">
    <property type="entry name" value="zf-C2H2"/>
    <property type="match status" value="8"/>
</dbReference>
<keyword evidence="3" id="KW-0677">Repeat</keyword>
<evidence type="ECO:0000256" key="4">
    <source>
        <dbReference type="ARBA" id="ARBA00022771"/>
    </source>
</evidence>
<dbReference type="PANTHER" id="PTHR24394">
    <property type="entry name" value="ZINC FINGER PROTEIN"/>
    <property type="match status" value="1"/>
</dbReference>
<protein>
    <recommendedName>
        <fullName evidence="10">C2H2-type domain-containing protein</fullName>
    </recommendedName>
</protein>
<dbReference type="PROSITE" id="PS50157">
    <property type="entry name" value="ZINC_FINGER_C2H2_2"/>
    <property type="match status" value="11"/>
</dbReference>
<evidence type="ECO:0000259" key="10">
    <source>
        <dbReference type="PROSITE" id="PS50157"/>
    </source>
</evidence>
<proteinExistence type="predicted"/>
<dbReference type="GO" id="GO:0000785">
    <property type="term" value="C:chromatin"/>
    <property type="evidence" value="ECO:0007669"/>
    <property type="project" value="UniProtKB-ARBA"/>
</dbReference>
<reference evidence="11 12" key="1">
    <citation type="submission" date="2017-12" db="EMBL/GenBank/DDBJ databases">
        <title>Hemimetabolous genomes reveal molecular basis of termite eusociality.</title>
        <authorList>
            <person name="Harrison M.C."/>
            <person name="Jongepier E."/>
            <person name="Robertson H.M."/>
            <person name="Arning N."/>
            <person name="Bitard-Feildel T."/>
            <person name="Chao H."/>
            <person name="Childers C.P."/>
            <person name="Dinh H."/>
            <person name="Doddapaneni H."/>
            <person name="Dugan S."/>
            <person name="Gowin J."/>
            <person name="Greiner C."/>
            <person name="Han Y."/>
            <person name="Hu H."/>
            <person name="Hughes D.S.T."/>
            <person name="Huylmans A.-K."/>
            <person name="Kemena C."/>
            <person name="Kremer L.P.M."/>
            <person name="Lee S.L."/>
            <person name="Lopez-Ezquerra A."/>
            <person name="Mallet L."/>
            <person name="Monroy-Kuhn J.M."/>
            <person name="Moser A."/>
            <person name="Murali S.C."/>
            <person name="Muzny D.M."/>
            <person name="Otani S."/>
            <person name="Piulachs M.-D."/>
            <person name="Poelchau M."/>
            <person name="Qu J."/>
            <person name="Schaub F."/>
            <person name="Wada-Katsumata A."/>
            <person name="Worley K.C."/>
            <person name="Xie Q."/>
            <person name="Ylla G."/>
            <person name="Poulsen M."/>
            <person name="Gibbs R.A."/>
            <person name="Schal C."/>
            <person name="Richards S."/>
            <person name="Belles X."/>
            <person name="Korb J."/>
            <person name="Bornberg-Bauer E."/>
        </authorList>
    </citation>
    <scope>NUCLEOTIDE SEQUENCE [LARGE SCALE GENOMIC DNA]</scope>
    <source>
        <tissue evidence="11">Whole body</tissue>
    </source>
</reference>
<evidence type="ECO:0000256" key="1">
    <source>
        <dbReference type="ARBA" id="ARBA00004123"/>
    </source>
</evidence>
<feature type="domain" description="C2H2-type" evidence="10">
    <location>
        <begin position="398"/>
        <end position="426"/>
    </location>
</feature>
<dbReference type="InterPro" id="IPR036236">
    <property type="entry name" value="Znf_C2H2_sf"/>
</dbReference>
<dbReference type="GO" id="GO:0003677">
    <property type="term" value="F:DNA binding"/>
    <property type="evidence" value="ECO:0007669"/>
    <property type="project" value="UniProtKB-KW"/>
</dbReference>
<keyword evidence="7" id="KW-0539">Nucleus</keyword>
<dbReference type="GO" id="GO:0000981">
    <property type="term" value="F:DNA-binding transcription factor activity, RNA polymerase II-specific"/>
    <property type="evidence" value="ECO:0007669"/>
    <property type="project" value="TreeGrafter"/>
</dbReference>
<dbReference type="SUPFAM" id="SSF57667">
    <property type="entry name" value="beta-beta-alpha zinc fingers"/>
    <property type="match status" value="6"/>
</dbReference>
<feature type="domain" description="C2H2-type" evidence="10">
    <location>
        <begin position="194"/>
        <end position="221"/>
    </location>
</feature>
<evidence type="ECO:0000313" key="11">
    <source>
        <dbReference type="EMBL" id="PNF34719.1"/>
    </source>
</evidence>
<keyword evidence="2" id="KW-0479">Metal-binding</keyword>
<dbReference type="SMART" id="SM00355">
    <property type="entry name" value="ZnF_C2H2"/>
    <property type="match status" value="11"/>
</dbReference>
<evidence type="ECO:0000256" key="5">
    <source>
        <dbReference type="ARBA" id="ARBA00022833"/>
    </source>
</evidence>
<dbReference type="FunFam" id="3.30.160.60:FF:000345">
    <property type="entry name" value="Zinc finger protein Gfi-1"/>
    <property type="match status" value="1"/>
</dbReference>
<comment type="subcellular location">
    <subcellularLocation>
        <location evidence="1">Nucleus</location>
    </subcellularLocation>
</comment>
<dbReference type="OrthoDB" id="654211at2759"/>
<feature type="domain" description="C2H2-type" evidence="10">
    <location>
        <begin position="222"/>
        <end position="252"/>
    </location>
</feature>
<evidence type="ECO:0000256" key="6">
    <source>
        <dbReference type="ARBA" id="ARBA00023125"/>
    </source>
</evidence>
<dbReference type="FunFam" id="3.30.160.60:FF:000100">
    <property type="entry name" value="Zinc finger 45-like"/>
    <property type="match status" value="1"/>
</dbReference>
<organism evidence="11 12">
    <name type="scientific">Cryptotermes secundus</name>
    <dbReference type="NCBI Taxonomy" id="105785"/>
    <lineage>
        <taxon>Eukaryota</taxon>
        <taxon>Metazoa</taxon>
        <taxon>Ecdysozoa</taxon>
        <taxon>Arthropoda</taxon>
        <taxon>Hexapoda</taxon>
        <taxon>Insecta</taxon>
        <taxon>Pterygota</taxon>
        <taxon>Neoptera</taxon>
        <taxon>Polyneoptera</taxon>
        <taxon>Dictyoptera</taxon>
        <taxon>Blattodea</taxon>
        <taxon>Blattoidea</taxon>
        <taxon>Termitoidae</taxon>
        <taxon>Kalotermitidae</taxon>
        <taxon>Cryptotermitinae</taxon>
        <taxon>Cryptotermes</taxon>
    </lineage>
</organism>
<evidence type="ECO:0000256" key="3">
    <source>
        <dbReference type="ARBA" id="ARBA00022737"/>
    </source>
</evidence>
<dbReference type="FunFam" id="3.30.160.60:FF:000690">
    <property type="entry name" value="Zinc finger protein 354C"/>
    <property type="match status" value="1"/>
</dbReference>
<evidence type="ECO:0000256" key="7">
    <source>
        <dbReference type="ARBA" id="ARBA00023242"/>
    </source>
</evidence>
<evidence type="ECO:0000313" key="12">
    <source>
        <dbReference type="Proteomes" id="UP000235965"/>
    </source>
</evidence>
<dbReference type="GO" id="GO:0003682">
    <property type="term" value="F:chromatin binding"/>
    <property type="evidence" value="ECO:0007669"/>
    <property type="project" value="UniProtKB-ARBA"/>
</dbReference>
<dbReference type="Pfam" id="PF13894">
    <property type="entry name" value="zf-C2H2_4"/>
    <property type="match status" value="1"/>
</dbReference>
<dbReference type="Proteomes" id="UP000235965">
    <property type="component" value="Unassembled WGS sequence"/>
</dbReference>
<dbReference type="InterPro" id="IPR013087">
    <property type="entry name" value="Znf_C2H2_type"/>
</dbReference>
<keyword evidence="12" id="KW-1185">Reference proteome</keyword>
<dbReference type="FunFam" id="3.30.160.60:FF:000145">
    <property type="entry name" value="Zinc finger protein 574"/>
    <property type="match status" value="1"/>
</dbReference>
<feature type="domain" description="C2H2-type" evidence="10">
    <location>
        <begin position="427"/>
        <end position="454"/>
    </location>
</feature>
<accession>A0A2J7R1K7</accession>
<evidence type="ECO:0000256" key="2">
    <source>
        <dbReference type="ARBA" id="ARBA00022723"/>
    </source>
</evidence>
<comment type="caution">
    <text evidence="11">The sequence shown here is derived from an EMBL/GenBank/DDBJ whole genome shotgun (WGS) entry which is preliminary data.</text>
</comment>
<dbReference type="Gene3D" id="3.30.160.60">
    <property type="entry name" value="Classic Zinc Finger"/>
    <property type="match status" value="10"/>
</dbReference>
<dbReference type="GO" id="GO:0005634">
    <property type="term" value="C:nucleus"/>
    <property type="evidence" value="ECO:0007669"/>
    <property type="project" value="UniProtKB-SubCell"/>
</dbReference>
<feature type="compositionally biased region" description="Basic and acidic residues" evidence="9">
    <location>
        <begin position="1"/>
        <end position="16"/>
    </location>
</feature>
<dbReference type="GO" id="GO:0040029">
    <property type="term" value="P:epigenetic regulation of gene expression"/>
    <property type="evidence" value="ECO:0007669"/>
    <property type="project" value="UniProtKB-ARBA"/>
</dbReference>